<feature type="transmembrane region" description="Helical" evidence="1">
    <location>
        <begin position="52"/>
        <end position="71"/>
    </location>
</feature>
<feature type="transmembrane region" description="Helical" evidence="1">
    <location>
        <begin position="21"/>
        <end position="40"/>
    </location>
</feature>
<dbReference type="OrthoDB" id="9851041at2"/>
<gene>
    <name evidence="2" type="ORF">SAMN05443244_1849</name>
</gene>
<reference evidence="2 3" key="1">
    <citation type="submission" date="2016-10" db="EMBL/GenBank/DDBJ databases">
        <authorList>
            <person name="de Groot N.N."/>
        </authorList>
    </citation>
    <scope>NUCLEOTIDE SEQUENCE [LARGE SCALE GENOMIC DNA]</scope>
    <source>
        <strain evidence="2 3">AB35.6</strain>
    </source>
</reference>
<dbReference type="Proteomes" id="UP000182409">
    <property type="component" value="Unassembled WGS sequence"/>
</dbReference>
<evidence type="ECO:0000313" key="2">
    <source>
        <dbReference type="EMBL" id="SEB79104.1"/>
    </source>
</evidence>
<organism evidence="2 3">
    <name type="scientific">Terriglobus roseus</name>
    <dbReference type="NCBI Taxonomy" id="392734"/>
    <lineage>
        <taxon>Bacteria</taxon>
        <taxon>Pseudomonadati</taxon>
        <taxon>Acidobacteriota</taxon>
        <taxon>Terriglobia</taxon>
        <taxon>Terriglobales</taxon>
        <taxon>Acidobacteriaceae</taxon>
        <taxon>Terriglobus</taxon>
    </lineage>
</organism>
<protein>
    <submittedName>
        <fullName evidence="2">Uncharacterized protein</fullName>
    </submittedName>
</protein>
<proteinExistence type="predicted"/>
<keyword evidence="1" id="KW-1133">Transmembrane helix</keyword>
<name>A0A1H4M8L3_9BACT</name>
<accession>A0A1H4M8L3</accession>
<keyword evidence="1" id="KW-0472">Membrane</keyword>
<evidence type="ECO:0000313" key="3">
    <source>
        <dbReference type="Proteomes" id="UP000182409"/>
    </source>
</evidence>
<sequence>MRPDRTNPEPRELTASERAGAMLIVAAIVLPVLCTVAILVTKHFLWVHYNTHTIELWLVLDAAMLITGVLLRGEQHS</sequence>
<evidence type="ECO:0000256" key="1">
    <source>
        <dbReference type="SAM" id="Phobius"/>
    </source>
</evidence>
<dbReference type="RefSeq" id="WP_074653523.1">
    <property type="nucleotide sequence ID" value="NZ_FNSD01000001.1"/>
</dbReference>
<dbReference type="AlphaFoldDB" id="A0A1H4M8L3"/>
<dbReference type="EMBL" id="FNSD01000001">
    <property type="protein sequence ID" value="SEB79104.1"/>
    <property type="molecule type" value="Genomic_DNA"/>
</dbReference>
<keyword evidence="1" id="KW-0812">Transmembrane</keyword>